<comment type="caution">
    <text evidence="1">The sequence shown here is derived from an EMBL/GenBank/DDBJ whole genome shotgun (WGS) entry which is preliminary data.</text>
</comment>
<dbReference type="AlphaFoldDB" id="A0A0C2YSM3"/>
<dbReference type="SUPFAM" id="SSF52266">
    <property type="entry name" value="SGNH hydrolase"/>
    <property type="match status" value="1"/>
</dbReference>
<keyword evidence="2" id="KW-1185">Reference proteome</keyword>
<accession>A0A0C2YSM3</accession>
<name>A0A0C2YSM3_PARME</name>
<gene>
    <name evidence="1" type="ORF">CCC_00781</name>
</gene>
<dbReference type="Proteomes" id="UP000031971">
    <property type="component" value="Unassembled WGS sequence"/>
</dbReference>
<organism evidence="1 2">
    <name type="scientific">Paramagnetospirillum magnetotacticum MS-1</name>
    <dbReference type="NCBI Taxonomy" id="272627"/>
    <lineage>
        <taxon>Bacteria</taxon>
        <taxon>Pseudomonadati</taxon>
        <taxon>Pseudomonadota</taxon>
        <taxon>Alphaproteobacteria</taxon>
        <taxon>Rhodospirillales</taxon>
        <taxon>Magnetospirillaceae</taxon>
        <taxon>Paramagnetospirillum</taxon>
    </lineage>
</organism>
<evidence type="ECO:0008006" key="3">
    <source>
        <dbReference type="Google" id="ProtNLM"/>
    </source>
</evidence>
<reference evidence="1 2" key="1">
    <citation type="submission" date="2015-01" db="EMBL/GenBank/DDBJ databases">
        <title>Genome Sequence of Magnetospirillum magnetotacticum Strain MS-1.</title>
        <authorList>
            <person name="Marinov G.K."/>
            <person name="Smalley M.D."/>
            <person name="DeSalvo G."/>
        </authorList>
    </citation>
    <scope>NUCLEOTIDE SEQUENCE [LARGE SCALE GENOMIC DNA]</scope>
    <source>
        <strain evidence="1 2">MS-1</strain>
    </source>
</reference>
<dbReference type="STRING" id="272627.CCC_00781"/>
<protein>
    <recommendedName>
        <fullName evidence="3">SGNH/GDSL hydrolase family protein</fullName>
    </recommendedName>
</protein>
<evidence type="ECO:0000313" key="2">
    <source>
        <dbReference type="Proteomes" id="UP000031971"/>
    </source>
</evidence>
<proteinExistence type="predicted"/>
<evidence type="ECO:0000313" key="1">
    <source>
        <dbReference type="EMBL" id="KIL97720.1"/>
    </source>
</evidence>
<dbReference type="EMBL" id="JXSL01000030">
    <property type="protein sequence ID" value="KIL97720.1"/>
    <property type="molecule type" value="Genomic_DNA"/>
</dbReference>
<sequence length="316" mass="34481">MLSVNAIPVPSFDPAGPATMCNGASIGFESKMRHIAEIPPVDIMLFGNSRIIAVGTEEIGLPGVTVFNTGSGGTSFRQSVTVLEQVLAAGKAPKVAVLSFDNVTLAYAQNGIDWPPAPARWAITLRDILALPTAPHRIRADLRSYNLGLLDQEISFTAKLANIKLLWPRLMVIFGQEHPCQKGYRPDGSRPWSAPPKADLGGGPLPPYAVTEARYPLLEHDLDRLKSMQDRGVNIVVYESPLLPAMTEAIEPLLTEEHRTQRRRLMEGCIERRLRCHRAPVLAGNPADGYWNDTNHAPAPALGRFIADLARPLLAP</sequence>